<reference evidence="1" key="1">
    <citation type="submission" date="2018-01" db="EMBL/GenBank/DDBJ databases">
        <title>An insight into the sialome of Amazonian anophelines.</title>
        <authorList>
            <person name="Ribeiro J.M."/>
            <person name="Scarpassa V."/>
            <person name="Calvo E."/>
        </authorList>
    </citation>
    <scope>NUCLEOTIDE SEQUENCE</scope>
    <source>
        <tissue evidence="1">Salivary glands</tissue>
    </source>
</reference>
<dbReference type="EMBL" id="GGFJ01014842">
    <property type="protein sequence ID" value="MBW63983.1"/>
    <property type="molecule type" value="Transcribed_RNA"/>
</dbReference>
<evidence type="ECO:0000313" key="1">
    <source>
        <dbReference type="EMBL" id="MBW63983.1"/>
    </source>
</evidence>
<protein>
    <submittedName>
        <fullName evidence="1">Putative secreted protein</fullName>
    </submittedName>
</protein>
<sequence length="67" mass="7613">MVLPYRGVSVVCLSGTLLRSWSCALETRYLWPNDWTQSLRPNSYTSVHVFGVRNGVRCGGKQHKTNE</sequence>
<name>A0A2M4CF89_9DIPT</name>
<accession>A0A2M4CF89</accession>
<proteinExistence type="predicted"/>
<organism evidence="1">
    <name type="scientific">Anopheles marajoara</name>
    <dbReference type="NCBI Taxonomy" id="58244"/>
    <lineage>
        <taxon>Eukaryota</taxon>
        <taxon>Metazoa</taxon>
        <taxon>Ecdysozoa</taxon>
        <taxon>Arthropoda</taxon>
        <taxon>Hexapoda</taxon>
        <taxon>Insecta</taxon>
        <taxon>Pterygota</taxon>
        <taxon>Neoptera</taxon>
        <taxon>Endopterygota</taxon>
        <taxon>Diptera</taxon>
        <taxon>Nematocera</taxon>
        <taxon>Culicoidea</taxon>
        <taxon>Culicidae</taxon>
        <taxon>Anophelinae</taxon>
        <taxon>Anopheles</taxon>
    </lineage>
</organism>
<dbReference type="AlphaFoldDB" id="A0A2M4CF89"/>